<reference evidence="6 7" key="1">
    <citation type="submission" date="2019-08" db="EMBL/GenBank/DDBJ databases">
        <title>Microbe sample from Colwellia echini.</title>
        <authorList>
            <person name="Christiansen L."/>
            <person name="Pathiraja D."/>
            <person name="Schultz-Johansen M."/>
            <person name="Choi I.-G."/>
            <person name="Stougaard P."/>
        </authorList>
    </citation>
    <scope>NUCLEOTIDE SEQUENCE [LARGE SCALE GENOMIC DNA]</scope>
    <source>
        <strain evidence="6 7">A3</strain>
    </source>
</reference>
<comment type="caution">
    <text evidence="6">The sequence shown here is derived from an EMBL/GenBank/DDBJ whole genome shotgun (WGS) entry which is preliminary data.</text>
</comment>
<dbReference type="Pfam" id="PF08352">
    <property type="entry name" value="oligo_HPY"/>
    <property type="match status" value="2"/>
</dbReference>
<accession>A0ABY3MY07</accession>
<keyword evidence="7" id="KW-1185">Reference proteome</keyword>
<keyword evidence="2" id="KW-0813">Transport</keyword>
<dbReference type="InterPro" id="IPR003439">
    <property type="entry name" value="ABC_transporter-like_ATP-bd"/>
</dbReference>
<dbReference type="InterPro" id="IPR017871">
    <property type="entry name" value="ABC_transporter-like_CS"/>
</dbReference>
<name>A0ABY3MY07_9GAMM</name>
<dbReference type="SUPFAM" id="SSF52540">
    <property type="entry name" value="P-loop containing nucleoside triphosphate hydrolases"/>
    <property type="match status" value="2"/>
</dbReference>
<dbReference type="PROSITE" id="PS00211">
    <property type="entry name" value="ABC_TRANSPORTER_1"/>
    <property type="match status" value="2"/>
</dbReference>
<dbReference type="InterPro" id="IPR003593">
    <property type="entry name" value="AAA+_ATPase"/>
</dbReference>
<evidence type="ECO:0000256" key="4">
    <source>
        <dbReference type="ARBA" id="ARBA00022840"/>
    </source>
</evidence>
<dbReference type="PANTHER" id="PTHR43776">
    <property type="entry name" value="TRANSPORT ATP-BINDING PROTEIN"/>
    <property type="match status" value="1"/>
</dbReference>
<dbReference type="NCBIfam" id="NF007739">
    <property type="entry name" value="PRK10419.1"/>
    <property type="match status" value="2"/>
</dbReference>
<sequence>MSHSKNTPENRQEVLLAVKDLQVQFNTPEGIVTAVNNLSFSIKQGETLGIVGESGSGKSQTVFALMGLQPSNAMIKGSATFEQQQLLNLPNSQLNKIRSKKIAMIFQDPMTSLNPYLKVGEQLIEVLRQHNGMSKKQAYNESVAMLEAVKIPHPAQRMNQYPHEFSGGMCQRVMIAMALLCKPQLLIADEPSTALDVTVQAQIMQLLRELQSEFNTAIIMITHDLGVVAGICDNVLVMQNGEMQEYGSADDIFYRPQNSYTQALLEAVPRLDKDVTNLASLSINEQASALAETESRPELKAESTAQPEKSTVILDVQDIKVHFSIVKKNALPWTKPSLLKAVDGVSFQVMAGETLGIVGESGSGKSTLARAIIGLLKPTSGKVIWHGQDLTQFDKQAWHAERRNIQMIFQDPLGSLNPRMTVGEIVAEPLRTYHPELSYNDRKQQVQAIMSKVGLHPNLINRYPHEFSGGQCQRIGIARALILKPKLIICDEPVSALDVSIQAQVINLLKQLQQELGLSLIFIAHDLAVVKHISDRVLVMYKGNKVEMSEVEKLYAEPQHDYTKALLSAVPIPDPKIERNKKVLEYVG</sequence>
<feature type="domain" description="ABC transporter" evidence="5">
    <location>
        <begin position="321"/>
        <end position="567"/>
    </location>
</feature>
<dbReference type="CDD" id="cd03257">
    <property type="entry name" value="ABC_NikE_OppD_transporters"/>
    <property type="match status" value="2"/>
</dbReference>
<comment type="similarity">
    <text evidence="1">Belongs to the ABC transporter superfamily.</text>
</comment>
<dbReference type="PROSITE" id="PS50893">
    <property type="entry name" value="ABC_TRANSPORTER_2"/>
    <property type="match status" value="2"/>
</dbReference>
<dbReference type="InterPro" id="IPR013563">
    <property type="entry name" value="Oligopep_ABC_C"/>
</dbReference>
<evidence type="ECO:0000313" key="6">
    <source>
        <dbReference type="EMBL" id="TYK66098.1"/>
    </source>
</evidence>
<evidence type="ECO:0000256" key="3">
    <source>
        <dbReference type="ARBA" id="ARBA00022741"/>
    </source>
</evidence>
<organism evidence="6 7">
    <name type="scientific">Colwellia echini</name>
    <dbReference type="NCBI Taxonomy" id="1982103"/>
    <lineage>
        <taxon>Bacteria</taxon>
        <taxon>Pseudomonadati</taxon>
        <taxon>Pseudomonadota</taxon>
        <taxon>Gammaproteobacteria</taxon>
        <taxon>Alteromonadales</taxon>
        <taxon>Colwelliaceae</taxon>
        <taxon>Colwellia</taxon>
    </lineage>
</organism>
<dbReference type="InterPro" id="IPR027417">
    <property type="entry name" value="P-loop_NTPase"/>
</dbReference>
<dbReference type="GO" id="GO:0005524">
    <property type="term" value="F:ATP binding"/>
    <property type="evidence" value="ECO:0007669"/>
    <property type="project" value="UniProtKB-KW"/>
</dbReference>
<dbReference type="Proteomes" id="UP000815846">
    <property type="component" value="Unassembled WGS sequence"/>
</dbReference>
<protein>
    <submittedName>
        <fullName evidence="6">ABC transporter ATP-binding protein</fullName>
    </submittedName>
</protein>
<dbReference type="SMART" id="SM00382">
    <property type="entry name" value="AAA"/>
    <property type="match status" value="2"/>
</dbReference>
<evidence type="ECO:0000256" key="1">
    <source>
        <dbReference type="ARBA" id="ARBA00005417"/>
    </source>
</evidence>
<gene>
    <name evidence="6" type="ORF">CWS31_007475</name>
</gene>
<dbReference type="EMBL" id="PJAI02000006">
    <property type="protein sequence ID" value="TYK66098.1"/>
    <property type="molecule type" value="Genomic_DNA"/>
</dbReference>
<evidence type="ECO:0000259" key="5">
    <source>
        <dbReference type="PROSITE" id="PS50893"/>
    </source>
</evidence>
<dbReference type="PANTHER" id="PTHR43776:SF7">
    <property type="entry name" value="D,D-DIPEPTIDE TRANSPORT ATP-BINDING PROTEIN DDPF-RELATED"/>
    <property type="match status" value="1"/>
</dbReference>
<dbReference type="NCBIfam" id="NF008453">
    <property type="entry name" value="PRK11308.1"/>
    <property type="match status" value="2"/>
</dbReference>
<dbReference type="Pfam" id="PF00005">
    <property type="entry name" value="ABC_tran"/>
    <property type="match status" value="2"/>
</dbReference>
<keyword evidence="4 6" id="KW-0067">ATP-binding</keyword>
<dbReference type="InterPro" id="IPR050319">
    <property type="entry name" value="ABC_transp_ATP-bind"/>
</dbReference>
<keyword evidence="3" id="KW-0547">Nucleotide-binding</keyword>
<dbReference type="RefSeq" id="WP_101345516.1">
    <property type="nucleotide sequence ID" value="NZ_PJAI02000006.1"/>
</dbReference>
<feature type="domain" description="ABC transporter" evidence="5">
    <location>
        <begin position="18"/>
        <end position="265"/>
    </location>
</feature>
<dbReference type="Gene3D" id="3.40.50.300">
    <property type="entry name" value="P-loop containing nucleotide triphosphate hydrolases"/>
    <property type="match status" value="2"/>
</dbReference>
<evidence type="ECO:0000256" key="2">
    <source>
        <dbReference type="ARBA" id="ARBA00022448"/>
    </source>
</evidence>
<evidence type="ECO:0000313" key="7">
    <source>
        <dbReference type="Proteomes" id="UP000815846"/>
    </source>
</evidence>
<proteinExistence type="inferred from homology"/>